<dbReference type="SMART" id="SM00866">
    <property type="entry name" value="UTRA"/>
    <property type="match status" value="1"/>
</dbReference>
<dbReference type="SMART" id="SM00345">
    <property type="entry name" value="HTH_GNTR"/>
    <property type="match status" value="1"/>
</dbReference>
<dbReference type="Pfam" id="PF07702">
    <property type="entry name" value="UTRA"/>
    <property type="match status" value="1"/>
</dbReference>
<dbReference type="InterPro" id="IPR000524">
    <property type="entry name" value="Tscrpt_reg_HTH_GntR"/>
</dbReference>
<proteinExistence type="predicted"/>
<gene>
    <name evidence="6" type="ORF">AGRA3207_007881</name>
</gene>
<dbReference type="PANTHER" id="PTHR44846:SF17">
    <property type="entry name" value="GNTR-FAMILY TRANSCRIPTIONAL REGULATOR"/>
    <property type="match status" value="1"/>
</dbReference>
<feature type="domain" description="UbiC transcription regulator-associated" evidence="5">
    <location>
        <begin position="96"/>
        <end position="240"/>
    </location>
</feature>
<evidence type="ECO:0000256" key="1">
    <source>
        <dbReference type="ARBA" id="ARBA00023015"/>
    </source>
</evidence>
<keyword evidence="2" id="KW-0238">DNA-binding</keyword>
<organism evidence="6 7">
    <name type="scientific">Actinomadura graeca</name>
    <dbReference type="NCBI Taxonomy" id="2750812"/>
    <lineage>
        <taxon>Bacteria</taxon>
        <taxon>Bacillati</taxon>
        <taxon>Actinomycetota</taxon>
        <taxon>Actinomycetes</taxon>
        <taxon>Streptosporangiales</taxon>
        <taxon>Thermomonosporaceae</taxon>
        <taxon>Actinomadura</taxon>
    </lineage>
</organism>
<dbReference type="InterPro" id="IPR028978">
    <property type="entry name" value="Chorismate_lyase_/UTRA_dom_sf"/>
</dbReference>
<sequence>MAQLQRAAAPYAQIAQHLRDEIHAGRLAPGDRVPSVRDLAAEWGVSRATADKALSALRSEGLVTAVTGVGTQVADQVQTVQTGGIRFRRLMSTGRATRVGERSEILSAELLSSAPADVAAALKIEPGSSVIRRQRRFHDEDGIAALSTSWLAGTLAEQVPVLLGTGRIEGGTIGAVCAATGRQPAPGLDTARARLATDDEAEALGLEQPIAVLIVEARLADEDGVPIEFGVDVIGPDRPWSVGYDLSLP</sequence>
<dbReference type="InterPro" id="IPR050679">
    <property type="entry name" value="Bact_HTH_transcr_reg"/>
</dbReference>
<dbReference type="Gene3D" id="3.40.1410.10">
    <property type="entry name" value="Chorismate lyase-like"/>
    <property type="match status" value="1"/>
</dbReference>
<dbReference type="InterPro" id="IPR036388">
    <property type="entry name" value="WH-like_DNA-bd_sf"/>
</dbReference>
<protein>
    <submittedName>
        <fullName evidence="6">GntR family transcriptional regulator</fullName>
    </submittedName>
</protein>
<name>A0ABX8RDM1_9ACTN</name>
<dbReference type="InterPro" id="IPR011663">
    <property type="entry name" value="UTRA"/>
</dbReference>
<dbReference type="EMBL" id="CP059574">
    <property type="protein sequence ID" value="QXJ27083.1"/>
    <property type="molecule type" value="Genomic_DNA"/>
</dbReference>
<evidence type="ECO:0000313" key="7">
    <source>
        <dbReference type="Proteomes" id="UP001049518"/>
    </source>
</evidence>
<geneLocation type="plasmid" evidence="6 7">
    <name>pAGRA3207_2</name>
</geneLocation>
<evidence type="ECO:0000256" key="3">
    <source>
        <dbReference type="ARBA" id="ARBA00023163"/>
    </source>
</evidence>
<dbReference type="Proteomes" id="UP001049518">
    <property type="component" value="Plasmid pAGRA3207_2"/>
</dbReference>
<evidence type="ECO:0000259" key="5">
    <source>
        <dbReference type="SMART" id="SM00866"/>
    </source>
</evidence>
<reference evidence="6" key="1">
    <citation type="submission" date="2020-07" db="EMBL/GenBank/DDBJ databases">
        <authorList>
            <person name="Tarantini F.S."/>
            <person name="Hong K.W."/>
            <person name="Chan K.G."/>
        </authorList>
    </citation>
    <scope>NUCLEOTIDE SEQUENCE</scope>
    <source>
        <strain evidence="6">32-07</strain>
        <plasmid evidence="6">pAGRA3207_2</plasmid>
    </source>
</reference>
<dbReference type="Gene3D" id="1.10.10.10">
    <property type="entry name" value="Winged helix-like DNA-binding domain superfamily/Winged helix DNA-binding domain"/>
    <property type="match status" value="1"/>
</dbReference>
<dbReference type="SUPFAM" id="SSF46785">
    <property type="entry name" value="Winged helix' DNA-binding domain"/>
    <property type="match status" value="1"/>
</dbReference>
<evidence type="ECO:0000313" key="6">
    <source>
        <dbReference type="EMBL" id="QXJ27083.1"/>
    </source>
</evidence>
<accession>A0ABX8RDM1</accession>
<dbReference type="PANTHER" id="PTHR44846">
    <property type="entry name" value="MANNOSYL-D-GLYCERATE TRANSPORT/METABOLISM SYSTEM REPRESSOR MNGR-RELATED"/>
    <property type="match status" value="1"/>
</dbReference>
<dbReference type="PRINTS" id="PR00035">
    <property type="entry name" value="HTHGNTR"/>
</dbReference>
<dbReference type="InterPro" id="IPR036390">
    <property type="entry name" value="WH_DNA-bd_sf"/>
</dbReference>
<dbReference type="RefSeq" id="WP_231336587.1">
    <property type="nucleotide sequence ID" value="NZ_CP059574.1"/>
</dbReference>
<evidence type="ECO:0000256" key="2">
    <source>
        <dbReference type="ARBA" id="ARBA00023125"/>
    </source>
</evidence>
<dbReference type="Pfam" id="PF00392">
    <property type="entry name" value="GntR"/>
    <property type="match status" value="1"/>
</dbReference>
<keyword evidence="6" id="KW-0614">Plasmid</keyword>
<dbReference type="CDD" id="cd07377">
    <property type="entry name" value="WHTH_GntR"/>
    <property type="match status" value="1"/>
</dbReference>
<keyword evidence="1" id="KW-0805">Transcription regulation</keyword>
<dbReference type="SUPFAM" id="SSF64288">
    <property type="entry name" value="Chorismate lyase-like"/>
    <property type="match status" value="1"/>
</dbReference>
<keyword evidence="7" id="KW-1185">Reference proteome</keyword>
<keyword evidence="3" id="KW-0804">Transcription</keyword>
<evidence type="ECO:0000259" key="4">
    <source>
        <dbReference type="SMART" id="SM00345"/>
    </source>
</evidence>
<feature type="domain" description="HTH gntR-type" evidence="4">
    <location>
        <begin position="14"/>
        <end position="73"/>
    </location>
</feature>